<evidence type="ECO:0000256" key="2">
    <source>
        <dbReference type="ARBA" id="ARBA00022801"/>
    </source>
</evidence>
<dbReference type="FunFam" id="2.60.40.10:FF:000495">
    <property type="entry name" value="Periplasmic beta-glucosidase"/>
    <property type="match status" value="1"/>
</dbReference>
<dbReference type="EMBL" id="JADIMC010000072">
    <property type="protein sequence ID" value="MBO8476610.1"/>
    <property type="molecule type" value="Genomic_DNA"/>
</dbReference>
<dbReference type="SUPFAM" id="SSF52279">
    <property type="entry name" value="Beta-D-glucan exohydrolase, C-terminal domain"/>
    <property type="match status" value="1"/>
</dbReference>
<reference evidence="4" key="2">
    <citation type="journal article" date="2021" name="PeerJ">
        <title>Extensive microbial diversity within the chicken gut microbiome revealed by metagenomics and culture.</title>
        <authorList>
            <person name="Gilroy R."/>
            <person name="Ravi A."/>
            <person name="Getino M."/>
            <person name="Pursley I."/>
            <person name="Horton D.L."/>
            <person name="Alikhan N.F."/>
            <person name="Baker D."/>
            <person name="Gharbi K."/>
            <person name="Hall N."/>
            <person name="Watson M."/>
            <person name="Adriaenssens E.M."/>
            <person name="Foster-Nyarko E."/>
            <person name="Jarju S."/>
            <person name="Secka A."/>
            <person name="Antonio M."/>
            <person name="Oren A."/>
            <person name="Chaudhuri R.R."/>
            <person name="La Ragione R."/>
            <person name="Hildebrand F."/>
            <person name="Pallen M.J."/>
        </authorList>
    </citation>
    <scope>NUCLEOTIDE SEQUENCE</scope>
    <source>
        <strain evidence="4">6919</strain>
    </source>
</reference>
<feature type="domain" description="Fibronectin type III-like" evidence="3">
    <location>
        <begin position="86"/>
        <end position="155"/>
    </location>
</feature>
<evidence type="ECO:0000259" key="3">
    <source>
        <dbReference type="SMART" id="SM01217"/>
    </source>
</evidence>
<comment type="similarity">
    <text evidence="1">Belongs to the glycosyl hydrolase 3 family.</text>
</comment>
<accession>A0A9D9IQN1</accession>
<name>A0A9D9IQN1_9BACT</name>
<dbReference type="Pfam" id="PF14310">
    <property type="entry name" value="Fn3-like"/>
    <property type="match status" value="1"/>
</dbReference>
<dbReference type="InterPro" id="IPR026891">
    <property type="entry name" value="Fn3-like"/>
</dbReference>
<gene>
    <name evidence="4" type="ORF">IAB88_06420</name>
</gene>
<evidence type="ECO:0000313" key="5">
    <source>
        <dbReference type="Proteomes" id="UP000823598"/>
    </source>
</evidence>
<evidence type="ECO:0000256" key="1">
    <source>
        <dbReference type="ARBA" id="ARBA00005336"/>
    </source>
</evidence>
<dbReference type="InterPro" id="IPR013783">
    <property type="entry name" value="Ig-like_fold"/>
</dbReference>
<dbReference type="PANTHER" id="PTHR42715">
    <property type="entry name" value="BETA-GLUCOSIDASE"/>
    <property type="match status" value="1"/>
</dbReference>
<reference evidence="4" key="1">
    <citation type="submission" date="2020-10" db="EMBL/GenBank/DDBJ databases">
        <authorList>
            <person name="Gilroy R."/>
        </authorList>
    </citation>
    <scope>NUCLEOTIDE SEQUENCE</scope>
    <source>
        <strain evidence="4">6919</strain>
    </source>
</reference>
<dbReference type="GO" id="GO:0009251">
    <property type="term" value="P:glucan catabolic process"/>
    <property type="evidence" value="ECO:0007669"/>
    <property type="project" value="TreeGrafter"/>
</dbReference>
<dbReference type="AlphaFoldDB" id="A0A9D9IQN1"/>
<dbReference type="Proteomes" id="UP000823598">
    <property type="component" value="Unassembled WGS sequence"/>
</dbReference>
<organism evidence="4 5">
    <name type="scientific">Candidatus Limisoma faecipullorum</name>
    <dbReference type="NCBI Taxonomy" id="2840854"/>
    <lineage>
        <taxon>Bacteria</taxon>
        <taxon>Pseudomonadati</taxon>
        <taxon>Bacteroidota</taxon>
        <taxon>Bacteroidia</taxon>
        <taxon>Bacteroidales</taxon>
        <taxon>Candidatus Limisoma</taxon>
    </lineage>
</organism>
<dbReference type="SMART" id="SM01217">
    <property type="entry name" value="Fn3_like"/>
    <property type="match status" value="1"/>
</dbReference>
<keyword evidence="2" id="KW-0378">Hydrolase</keyword>
<evidence type="ECO:0000313" key="4">
    <source>
        <dbReference type="EMBL" id="MBO8476610.1"/>
    </source>
</evidence>
<dbReference type="InterPro" id="IPR050288">
    <property type="entry name" value="Cellulose_deg_GH3"/>
</dbReference>
<comment type="caution">
    <text evidence="4">The sequence shown here is derived from an EMBL/GenBank/DDBJ whole genome shotgun (WGS) entry which is preliminary data.</text>
</comment>
<dbReference type="PANTHER" id="PTHR42715:SF3">
    <property type="entry name" value="BETA-GLUCOSIDASE B-RELATED"/>
    <property type="match status" value="1"/>
</dbReference>
<protein>
    <submittedName>
        <fullName evidence="4">Fibronectin type III-like domain-contianing protein</fullName>
    </submittedName>
</protein>
<dbReference type="InterPro" id="IPR036881">
    <property type="entry name" value="Glyco_hydro_3_C_sf"/>
</dbReference>
<dbReference type="GO" id="GO:0008422">
    <property type="term" value="F:beta-glucosidase activity"/>
    <property type="evidence" value="ECO:0007669"/>
    <property type="project" value="UniProtKB-ARBA"/>
</dbReference>
<feature type="non-terminal residue" evidence="4">
    <location>
        <position position="1"/>
    </location>
</feature>
<dbReference type="Gene3D" id="2.60.40.10">
    <property type="entry name" value="Immunoglobulins"/>
    <property type="match status" value="1"/>
</dbReference>
<proteinExistence type="inferred from homology"/>
<sequence length="167" mass="17982">HKNTGRPASGMVLIDDIPLEASQTSTGCTSYYLDAGDGPAFPFGYGLSYTTFEYGDVRLSSDSMSKNGKIEAVCTVKNTGSVAASETVQLYVRDLVGSLVRPVKELKGFEKIYLQPGESRDVKFTLNASDLAFWISAKEKIVEPGEFDLWISGDSASGASVKFSVVE</sequence>
<dbReference type="Gene3D" id="3.40.50.1700">
    <property type="entry name" value="Glycoside hydrolase family 3 C-terminal domain"/>
    <property type="match status" value="1"/>
</dbReference>